<organism evidence="2 3">
    <name type="scientific">Psychromicrobium lacuslunae</name>
    <dbReference type="NCBI Taxonomy" id="1618207"/>
    <lineage>
        <taxon>Bacteria</taxon>
        <taxon>Bacillati</taxon>
        <taxon>Actinomycetota</taxon>
        <taxon>Actinomycetes</taxon>
        <taxon>Micrococcales</taxon>
        <taxon>Micrococcaceae</taxon>
        <taxon>Psychromicrobium</taxon>
    </lineage>
</organism>
<dbReference type="HOGENOM" id="CLU_2679680_0_0_11"/>
<feature type="transmembrane region" description="Helical" evidence="1">
    <location>
        <begin position="36"/>
        <end position="55"/>
    </location>
</feature>
<evidence type="ECO:0000313" key="2">
    <source>
        <dbReference type="EMBL" id="AJT41168.1"/>
    </source>
</evidence>
<sequence>MGFIKFFSKPIVLCTIAGLCLLTAAAQFFFKEPNFRLITSEVITAMLLLLAAASLKLQQPQVESGVQPARRKLR</sequence>
<dbReference type="KEGG" id="ari:UM93_05925"/>
<reference evidence="2 3" key="1">
    <citation type="journal article" date="2015" name="Genome Announc.">
        <title>Complete Genome Sequencing of Protease-Producing Novel Arthrobacter sp. Strain IHBB 11108 Using PacBio Single-Molecule Real-Time Sequencing Technology.</title>
        <authorList>
            <person name="Kiran S."/>
            <person name="Swarnkar M.K."/>
            <person name="Pal M."/>
            <person name="Thakur R."/>
            <person name="Tewari R."/>
            <person name="Singh A.K."/>
            <person name="Gulati A."/>
        </authorList>
    </citation>
    <scope>NUCLEOTIDE SEQUENCE [LARGE SCALE GENOMIC DNA]</scope>
    <source>
        <strain evidence="2 3">IHBB 11108</strain>
    </source>
</reference>
<gene>
    <name evidence="2" type="ORF">UM93_05925</name>
</gene>
<evidence type="ECO:0000256" key="1">
    <source>
        <dbReference type="SAM" id="Phobius"/>
    </source>
</evidence>
<dbReference type="EMBL" id="CP011005">
    <property type="protein sequence ID" value="AJT41168.1"/>
    <property type="molecule type" value="Genomic_DNA"/>
</dbReference>
<keyword evidence="3" id="KW-1185">Reference proteome</keyword>
<dbReference type="PATRIC" id="fig|1618207.4.peg.1201"/>
<proteinExistence type="predicted"/>
<accession>A0A0D4BXX3</accession>
<keyword evidence="1" id="KW-1133">Transmembrane helix</keyword>
<evidence type="ECO:0000313" key="3">
    <source>
        <dbReference type="Proteomes" id="UP000061839"/>
    </source>
</evidence>
<keyword evidence="1" id="KW-0472">Membrane</keyword>
<keyword evidence="1" id="KW-0812">Transmembrane</keyword>
<name>A0A0D4BXX3_9MICC</name>
<dbReference type="Proteomes" id="UP000061839">
    <property type="component" value="Chromosome"/>
</dbReference>
<dbReference type="AlphaFoldDB" id="A0A0D4BXX3"/>
<protein>
    <submittedName>
        <fullName evidence="2">Uncharacterized protein</fullName>
    </submittedName>
</protein>